<dbReference type="InterPro" id="IPR011993">
    <property type="entry name" value="PH-like_dom_sf"/>
</dbReference>
<dbReference type="GO" id="GO:0005737">
    <property type="term" value="C:cytoplasm"/>
    <property type="evidence" value="ECO:0007669"/>
    <property type="project" value="TreeGrafter"/>
</dbReference>
<dbReference type="Pfam" id="PF06602">
    <property type="entry name" value="Myotub-related"/>
    <property type="match status" value="1"/>
</dbReference>
<evidence type="ECO:0000313" key="8">
    <source>
        <dbReference type="WBParaSite" id="Csp11.Scaffold629.g14593.t2"/>
    </source>
</evidence>
<dbReference type="InterPro" id="IPR022096">
    <property type="entry name" value="SBF1/SBF2"/>
</dbReference>
<dbReference type="SMART" id="SM00799">
    <property type="entry name" value="DENN"/>
    <property type="match status" value="1"/>
</dbReference>
<dbReference type="PROSITE" id="PS50211">
    <property type="entry name" value="DENN"/>
    <property type="match status" value="1"/>
</dbReference>
<feature type="region of interest" description="Disordered" evidence="2">
    <location>
        <begin position="1142"/>
        <end position="1167"/>
    </location>
</feature>
<dbReference type="SMART" id="SM00800">
    <property type="entry name" value="uDENN"/>
    <property type="match status" value="1"/>
</dbReference>
<dbReference type="SUPFAM" id="SSF52799">
    <property type="entry name" value="(Phosphotyrosine protein) phosphatases II"/>
    <property type="match status" value="1"/>
</dbReference>
<dbReference type="Gene3D" id="2.30.29.30">
    <property type="entry name" value="Pleckstrin-homology domain (PH domain)/Phosphotyrosine-binding domain (PTB)"/>
    <property type="match status" value="1"/>
</dbReference>
<name>A0A1I7U3X2_9PELO</name>
<feature type="domain" description="UDENN" evidence="5">
    <location>
        <begin position="55"/>
        <end position="453"/>
    </location>
</feature>
<dbReference type="WBParaSite" id="Csp11.Scaffold629.g14593.t2">
    <property type="protein sequence ID" value="Csp11.Scaffold629.g14593.t2"/>
    <property type="gene ID" value="Csp11.Scaffold629.g14593"/>
</dbReference>
<dbReference type="Proteomes" id="UP000095282">
    <property type="component" value="Unplaced"/>
</dbReference>
<dbReference type="InterPro" id="IPR001194">
    <property type="entry name" value="cDENN_dom"/>
</dbReference>
<dbReference type="PROSITE" id="PS51339">
    <property type="entry name" value="PPASE_MYOTUBULARIN"/>
    <property type="match status" value="1"/>
</dbReference>
<dbReference type="eggNOG" id="KOG1090">
    <property type="taxonomic scope" value="Eukaryota"/>
</dbReference>
<dbReference type="PANTHER" id="PTHR10807:SF109">
    <property type="entry name" value="SET DOMAIN BINDING FACTOR, ISOFORM A"/>
    <property type="match status" value="1"/>
</dbReference>
<reference evidence="8" key="1">
    <citation type="submission" date="2016-11" db="UniProtKB">
        <authorList>
            <consortium name="WormBaseParasite"/>
        </authorList>
    </citation>
    <scope>IDENTIFICATION</scope>
</reference>
<feature type="domain" description="Phorbol-ester/DAG-type" evidence="4">
    <location>
        <begin position="1595"/>
        <end position="1645"/>
    </location>
</feature>
<dbReference type="InterPro" id="IPR001849">
    <property type="entry name" value="PH_domain"/>
</dbReference>
<protein>
    <submittedName>
        <fullName evidence="8">UDENN domain-containing protein</fullName>
    </submittedName>
</protein>
<proteinExistence type="inferred from homology"/>
<dbReference type="InterPro" id="IPR005113">
    <property type="entry name" value="uDENN_dom"/>
</dbReference>
<feature type="compositionally biased region" description="Polar residues" evidence="2">
    <location>
        <begin position="1146"/>
        <end position="1167"/>
    </location>
</feature>
<feature type="domain" description="PH" evidence="3">
    <location>
        <begin position="1698"/>
        <end position="1798"/>
    </location>
</feature>
<dbReference type="Pfam" id="PF00169">
    <property type="entry name" value="PH"/>
    <property type="match status" value="1"/>
</dbReference>
<sequence>MVTDPVLPAGQMYPINALCAYARWVTSDFYLLGGNDLDRKIMRDPDKVKSGPICDTVAVIVLEDNDDENALPDVLHEVQSPHTSDIIPTASIKKFVRPRGWYNQSEASSSEFFYQLLTTEKGARKIAYILSTWEQDETTLNFKAVSIVLISQNFHPRAFKEILLEISNDARSPNDSLSSELIRFLTEELIEEGSTIEIRTKTLNVELGFELSPVSPVTGKDVTILFKMMGFRNVVKIIHALLSDCRIVLVSSSLMRLSRCQNAILSLLYPFEYVHSCVTILPDSLAEVLESPTPFLIGVLTEFVTSFGDESVVVHLDNGEVRIPDQTEIYKSDDYYYDSLHARLRDVMFTTTSQEDLAIPNEERMEVDDFILDKKLRACFILYFAELLYGYQYYILYTRIMGNFEKKLTTSLTFHVGAFRGFRKLTDLLSSSLLKGVYFQTFILSRALPRRKHDLFDEISCLKELDQLIYKQKFSSFESRKMIDHISCELIQKERFMEKCSVRKHEIFSKIYWNTGKQTIGTSNSIIHTVKPKMRNNVILKAMLPPVNTHVEYHANQFEAYAHRIEALRNCLCDIFDSKVSFASKSLDAVKSSMRFAPLRIELCRLLNQKSNSHALLTDKQFDDISLLMNAALQGECEEDKNGVVRSLMYLSSVYSRKLSQGIQQYMYTAIQEHKVWKNQRFWTSCFYYEVHEMLFSEMLKKDRKITESLWCHTLRPCAMEMIDTDDTNQEELVKQENEMIQAQAKHFANLMICLQIPLTEEFFEHEENHAAVQGEKSKWIGYTLDSILGVTGRINGLSLTKIQNYVEAHVESMRDVYLELATGEHAKKDNFDPILVCPSEFLLSDPIDCYLLTSMDESTMALNRLENLLPASGSLFLTNYRVIFKGKSVDINATNGTIVQTIPLFSFEMFKKLTSKKQIPPQLIEKGVKIEHIIAIRSSCAATLLVAFDEDEVNNLAIEKFLEVIENNCHSSFAFYNLRKDQKVSDNSSHKFSTLNSAFRGFTKKKTDNRKMRSHSSHRGSVQISFDKMENMEHQKKNAYIRYALIDYPRLGLHSNQAKLRISASNLDYNICPTYPGNFIVPSETNESEIAKVAKGFVDHRLPVVVWMHENGSLLIRASAFTSTDMVKKLKKAVNYRRNAPKLTGSMTGSQQTLHSKASSNEESTSNIVPGAEIKSAEIQMNYFAKLANSSQRVTSFALPTQYAEKANIFNDGCTLTHHNGYASRSKIHDTLRITANGFPAARFHRKALYVILEKGNAVKIPPDINTEAIMVRSVKESELKRSFQRVRQIYSKEFQNDSKIPYLESWNLSNWPQCVSRMIELSNSIVALMNLYNSSVAICLESGRSITTILSALSQLLSDPFYRTINGFRILIEKEWLSFGHHFHSDGESCSASFLCFMDCVYQINQQFPTAFEFSEFYINFLSFHSASGFFRTFVDDCEEKRLQADATEFFLPDDLTTISIWEFIRLRTRVGTYFFNELYQQFPDIIVPSFSLSQIRMWPFLTESHLRYGSPYDLDASYHERKQVDPDCEDDENWSDIDSDPEDNFVKVAKPPRKNSAVNKIEMLQKTFLVDLFEASEKKNTSNGDANGKEVVHELSPFTVGARPVQCCYCANILTRWSKAVHCKKCRIHLHEGCVNRNINIGNILHTWVAKPLENVKMPSAAIQISTPVSEKITYSPNHTLTRESMSPPMSNKLPPLCSGYLSKRGAKLKLWVPRFFVLYKDTPKVYYYEDLENWKSSEKPSGSIDLVEFKSFSLEQTGRRGLIELHTKMKSYRLLAENMNEAIRWKECIEQVIHD</sequence>
<evidence type="ECO:0000259" key="3">
    <source>
        <dbReference type="PROSITE" id="PS50003"/>
    </source>
</evidence>
<dbReference type="InterPro" id="IPR005112">
    <property type="entry name" value="dDENN_dom"/>
</dbReference>
<dbReference type="InterPro" id="IPR030564">
    <property type="entry name" value="Myotubularin"/>
</dbReference>
<dbReference type="STRING" id="1561998.A0A1I7U3X2"/>
<dbReference type="Pfam" id="PF12335">
    <property type="entry name" value="SBF2"/>
    <property type="match status" value="1"/>
</dbReference>
<dbReference type="Pfam" id="PF02893">
    <property type="entry name" value="GRAM"/>
    <property type="match status" value="1"/>
</dbReference>
<dbReference type="PROSITE" id="PS50081">
    <property type="entry name" value="ZF_DAG_PE_2"/>
    <property type="match status" value="1"/>
</dbReference>
<dbReference type="SUPFAM" id="SSF50729">
    <property type="entry name" value="PH domain-like"/>
    <property type="match status" value="1"/>
</dbReference>
<feature type="domain" description="Myotubularin phosphatase" evidence="6">
    <location>
        <begin position="1039"/>
        <end position="1505"/>
    </location>
</feature>
<evidence type="ECO:0000259" key="4">
    <source>
        <dbReference type="PROSITE" id="PS50081"/>
    </source>
</evidence>
<dbReference type="InterPro" id="IPR043153">
    <property type="entry name" value="DENN_C"/>
</dbReference>
<dbReference type="Pfam" id="PF02141">
    <property type="entry name" value="DENN"/>
    <property type="match status" value="1"/>
</dbReference>
<evidence type="ECO:0000259" key="5">
    <source>
        <dbReference type="PROSITE" id="PS50211"/>
    </source>
</evidence>
<dbReference type="Gene3D" id="3.30.450.200">
    <property type="match status" value="1"/>
</dbReference>
<comment type="similarity">
    <text evidence="1">Belongs to the protein-tyrosine phosphatase family. Non-receptor class myotubularin subfamily.</text>
</comment>
<evidence type="ECO:0000256" key="2">
    <source>
        <dbReference type="SAM" id="MobiDB-lite"/>
    </source>
</evidence>
<evidence type="ECO:0000256" key="1">
    <source>
        <dbReference type="ARBA" id="ARBA00007471"/>
    </source>
</evidence>
<organism evidence="7 8">
    <name type="scientific">Caenorhabditis tropicalis</name>
    <dbReference type="NCBI Taxonomy" id="1561998"/>
    <lineage>
        <taxon>Eukaryota</taxon>
        <taxon>Metazoa</taxon>
        <taxon>Ecdysozoa</taxon>
        <taxon>Nematoda</taxon>
        <taxon>Chromadorea</taxon>
        <taxon>Rhabditida</taxon>
        <taxon>Rhabditina</taxon>
        <taxon>Rhabditomorpha</taxon>
        <taxon>Rhabditoidea</taxon>
        <taxon>Rhabditidae</taxon>
        <taxon>Peloderinae</taxon>
        <taxon>Caenorhabditis</taxon>
    </lineage>
</organism>
<dbReference type="GO" id="GO:0005085">
    <property type="term" value="F:guanyl-nucleotide exchange factor activity"/>
    <property type="evidence" value="ECO:0007669"/>
    <property type="project" value="TreeGrafter"/>
</dbReference>
<dbReference type="PROSITE" id="PS50003">
    <property type="entry name" value="PH_DOMAIN"/>
    <property type="match status" value="1"/>
</dbReference>
<dbReference type="InterPro" id="IPR002219">
    <property type="entry name" value="PKC_DAG/PE"/>
</dbReference>
<evidence type="ECO:0000313" key="7">
    <source>
        <dbReference type="Proteomes" id="UP000095282"/>
    </source>
</evidence>
<dbReference type="InterPro" id="IPR037516">
    <property type="entry name" value="Tripartite_DENN"/>
</dbReference>
<dbReference type="InterPro" id="IPR004182">
    <property type="entry name" value="GRAM"/>
</dbReference>
<dbReference type="SMART" id="SM00801">
    <property type="entry name" value="dDENN"/>
    <property type="match status" value="1"/>
</dbReference>
<evidence type="ECO:0000259" key="6">
    <source>
        <dbReference type="PROSITE" id="PS51339"/>
    </source>
</evidence>
<accession>A0A1I7U3X2</accession>
<dbReference type="PANTHER" id="PTHR10807">
    <property type="entry name" value="MYOTUBULARIN-RELATED"/>
    <property type="match status" value="1"/>
</dbReference>
<dbReference type="Gene3D" id="3.40.50.11500">
    <property type="match status" value="1"/>
</dbReference>
<dbReference type="InterPro" id="IPR010569">
    <property type="entry name" value="Myotubularin-like_Pase_dom"/>
</dbReference>
<dbReference type="SMART" id="SM00568">
    <property type="entry name" value="GRAM"/>
    <property type="match status" value="1"/>
</dbReference>
<dbReference type="SMART" id="SM00233">
    <property type="entry name" value="PH"/>
    <property type="match status" value="1"/>
</dbReference>
<dbReference type="InterPro" id="IPR029021">
    <property type="entry name" value="Prot-tyrosine_phosphatase-like"/>
</dbReference>
<dbReference type="GO" id="GO:0016020">
    <property type="term" value="C:membrane"/>
    <property type="evidence" value="ECO:0007669"/>
    <property type="project" value="TreeGrafter"/>
</dbReference>
<keyword evidence="7" id="KW-1185">Reference proteome</keyword>